<dbReference type="PANTHER" id="PTHR18460:SF3">
    <property type="entry name" value="TELO2-INTERACTING PROTEIN 1 HOMOLOG"/>
    <property type="match status" value="1"/>
</dbReference>
<accession>A0A9P8CNV3</accession>
<evidence type="ECO:0000313" key="5">
    <source>
        <dbReference type="Proteomes" id="UP000887229"/>
    </source>
</evidence>
<gene>
    <name evidence="4" type="ORF">F5Z01DRAFT_134695</name>
</gene>
<dbReference type="SUPFAM" id="SSF48371">
    <property type="entry name" value="ARM repeat"/>
    <property type="match status" value="1"/>
</dbReference>
<dbReference type="OrthoDB" id="49511at2759"/>
<proteinExistence type="predicted"/>
<feature type="region of interest" description="Disordered" evidence="1">
    <location>
        <begin position="764"/>
        <end position="811"/>
    </location>
</feature>
<evidence type="ECO:0000256" key="1">
    <source>
        <dbReference type="SAM" id="MobiDB-lite"/>
    </source>
</evidence>
<dbReference type="GeneID" id="70288499"/>
<dbReference type="InterPro" id="IPR016441">
    <property type="entry name" value="Tti1"/>
</dbReference>
<name>A0A9P8CNV3_9HYPO</name>
<dbReference type="PANTHER" id="PTHR18460">
    <property type="entry name" value="TEL2 INTERACTING PROTEIN 1 TTI1 FAMILY MEMBER"/>
    <property type="match status" value="1"/>
</dbReference>
<feature type="domain" description="TTI1 N-terminal TPR" evidence="2">
    <location>
        <begin position="14"/>
        <end position="344"/>
    </location>
</feature>
<dbReference type="InterPro" id="IPR049362">
    <property type="entry name" value="TTI1_rpt"/>
</dbReference>
<feature type="compositionally biased region" description="Basic and acidic residues" evidence="1">
    <location>
        <begin position="764"/>
        <end position="773"/>
    </location>
</feature>
<protein>
    <submittedName>
        <fullName evidence="4">Armadillo-type protein</fullName>
    </submittedName>
</protein>
<dbReference type="PIRSF" id="PIRSF005250">
    <property type="entry name" value="UCP005250"/>
    <property type="match status" value="1"/>
</dbReference>
<dbReference type="EMBL" id="MU251256">
    <property type="protein sequence ID" value="KAG9253888.1"/>
    <property type="molecule type" value="Genomic_DNA"/>
</dbReference>
<dbReference type="GO" id="GO:0005737">
    <property type="term" value="C:cytoplasm"/>
    <property type="evidence" value="ECO:0007669"/>
    <property type="project" value="TreeGrafter"/>
</dbReference>
<organism evidence="4 5">
    <name type="scientific">Emericellopsis atlantica</name>
    <dbReference type="NCBI Taxonomy" id="2614577"/>
    <lineage>
        <taxon>Eukaryota</taxon>
        <taxon>Fungi</taxon>
        <taxon>Dikarya</taxon>
        <taxon>Ascomycota</taxon>
        <taxon>Pezizomycotina</taxon>
        <taxon>Sordariomycetes</taxon>
        <taxon>Hypocreomycetidae</taxon>
        <taxon>Hypocreales</taxon>
        <taxon>Bionectriaceae</taxon>
        <taxon>Emericellopsis</taxon>
    </lineage>
</organism>
<dbReference type="Gene3D" id="1.25.10.10">
    <property type="entry name" value="Leucine-rich Repeat Variant"/>
    <property type="match status" value="1"/>
</dbReference>
<reference evidence="4" key="1">
    <citation type="journal article" date="2021" name="IMA Fungus">
        <title>Genomic characterization of three marine fungi, including Emericellopsis atlantica sp. nov. with signatures of a generalist lifestyle and marine biomass degradation.</title>
        <authorList>
            <person name="Hagestad O.C."/>
            <person name="Hou L."/>
            <person name="Andersen J.H."/>
            <person name="Hansen E.H."/>
            <person name="Altermark B."/>
            <person name="Li C."/>
            <person name="Kuhnert E."/>
            <person name="Cox R.J."/>
            <person name="Crous P.W."/>
            <person name="Spatafora J.W."/>
            <person name="Lail K."/>
            <person name="Amirebrahimi M."/>
            <person name="Lipzen A."/>
            <person name="Pangilinan J."/>
            <person name="Andreopoulos W."/>
            <person name="Hayes R.D."/>
            <person name="Ng V."/>
            <person name="Grigoriev I.V."/>
            <person name="Jackson S.A."/>
            <person name="Sutton T.D.S."/>
            <person name="Dobson A.D.W."/>
            <person name="Rama T."/>
        </authorList>
    </citation>
    <scope>NUCLEOTIDE SEQUENCE</scope>
    <source>
        <strain evidence="4">TS7</strain>
    </source>
</reference>
<dbReference type="AlphaFoldDB" id="A0A9P8CNV3"/>
<evidence type="ECO:0000259" key="3">
    <source>
        <dbReference type="Pfam" id="PF24181"/>
    </source>
</evidence>
<dbReference type="InterPro" id="IPR057566">
    <property type="entry name" value="TPR_TTI1_N"/>
</dbReference>
<evidence type="ECO:0000259" key="2">
    <source>
        <dbReference type="Pfam" id="PF24173"/>
    </source>
</evidence>
<feature type="domain" description="TTI1 C-terminal TPR" evidence="3">
    <location>
        <begin position="714"/>
        <end position="906"/>
    </location>
</feature>
<keyword evidence="5" id="KW-1185">Reference proteome</keyword>
<dbReference type="InterPro" id="IPR052587">
    <property type="entry name" value="TELO2-interacting_protein_1"/>
</dbReference>
<dbReference type="Pfam" id="PF24173">
    <property type="entry name" value="TPR_TTI1_N"/>
    <property type="match status" value="1"/>
</dbReference>
<comment type="caution">
    <text evidence="4">The sequence shown here is derived from an EMBL/GenBank/DDBJ whole genome shotgun (WGS) entry which is preliminary data.</text>
</comment>
<dbReference type="Proteomes" id="UP000887229">
    <property type="component" value="Unassembled WGS sequence"/>
</dbReference>
<dbReference type="RefSeq" id="XP_046117812.1">
    <property type="nucleotide sequence ID" value="XM_046257596.1"/>
</dbReference>
<dbReference type="Pfam" id="PF21547">
    <property type="entry name" value="TTI1"/>
    <property type="match status" value="1"/>
</dbReference>
<sequence>MEVQPQTQARNEVFQKLKPCCVKVSQLAIRDAASPGSQRELLTLTTQILAILTEQVNKNPSSLDEKLAEYVFFPLYHIFRQLDVFSMLLVEKCVQCLRILIEHGWRSKLPGEMVQQILTLVTFIIEGNPSSEKERREVPEELALECYRTLSALFRVVGGSIAGATNLAELDAIPALGHGITVILNGAQDGQTDLIQQEALRAVQGVYTSLRDREALANLLPGVVSTIAKMLATPTRYRKKVLVASLETASLVITRVLGDMQTRTILAQAEKGPEASSNDLLSPAWLKATTGQIKVALSGFMKLRGNGSQEVRDALRNLCIRLLDECHTTLKDSAPILVETAMILEDANSRGSVTETSLRDLITIYHELGDKAKTAVYQWMSSLSRLMQSNDEDVKTSALHNISKGIGLLQEMQIESSTLDDTISSTLRDSMVVLMEGPKAQSRVTNQAILGDESSMTVQGVEAQYAPVVLGHGSQKETRKEMLGLLGVIGAHSNPSKLVMNLLDHVRAPESTYQIGGFWLCFEIVKAAQSASKATDSVFDLSAFSGPDGNTDDVFQELYSFAVETLDAHTEGEAVDWRLEALSLEVVLHAATRMGEAFRPELIDVLFPVVTLLGAEDHALRQHAIVTLNGMALASGYKNVSMLIIENVDYMVNSIALRLNSLDISPASMQVLTMMIRLTGPRLVPFLDDVVESIFAALENYHGYPVFVESLFAVLKELVDQAIKSDKLLLEGQKMSVPTHKKQRPQQAGLQGLLDFLHRRKQRQAYEAEETKTAKASQGHPAAPWKDDSQPGAEDDATEEQPPPEPEKPPNSVTYQLLLRITTLTQHYLTSPTPRLRRSLLELLSTASPALAADEEAFLPLVHAVWPVVLSRLYDPETFVAVEACRALSALCVAAGDFLSSRFKTEWSDGLGQWFKKVKRQALATKSQRTATRPTGGDDNIMIPTADGTVVQAKPSASEHNLGSLGQHASPVRLWESAVGLLTSLILHVQISEDVFEDILGLLAETLEKSAEVREALETINADAVWLLRYEQGYIEPLATPQVEGFTFKPMGMAV</sequence>
<dbReference type="InterPro" id="IPR016024">
    <property type="entry name" value="ARM-type_fold"/>
</dbReference>
<dbReference type="InterPro" id="IPR011989">
    <property type="entry name" value="ARM-like"/>
</dbReference>
<evidence type="ECO:0000313" key="4">
    <source>
        <dbReference type="EMBL" id="KAG9253888.1"/>
    </source>
</evidence>
<dbReference type="InterPro" id="IPR057567">
    <property type="entry name" value="TPR_TTI1_C"/>
</dbReference>
<dbReference type="Pfam" id="PF24181">
    <property type="entry name" value="TPR_TTI1_C"/>
    <property type="match status" value="1"/>
</dbReference>